<dbReference type="GO" id="GO:0005737">
    <property type="term" value="C:cytoplasm"/>
    <property type="evidence" value="ECO:0007669"/>
    <property type="project" value="TreeGrafter"/>
</dbReference>
<dbReference type="InterPro" id="IPR036509">
    <property type="entry name" value="Met_Sox_Rdtase_MsrA_sf"/>
</dbReference>
<evidence type="ECO:0000256" key="3">
    <source>
        <dbReference type="ARBA" id="ARBA00048782"/>
    </source>
</evidence>
<comment type="catalytic activity">
    <reaction evidence="3 4">
        <text>[thioredoxin]-disulfide + L-methionine + H2O = L-methionine (S)-S-oxide + [thioredoxin]-dithiol</text>
        <dbReference type="Rhea" id="RHEA:19993"/>
        <dbReference type="Rhea" id="RHEA-COMP:10698"/>
        <dbReference type="Rhea" id="RHEA-COMP:10700"/>
        <dbReference type="ChEBI" id="CHEBI:15377"/>
        <dbReference type="ChEBI" id="CHEBI:29950"/>
        <dbReference type="ChEBI" id="CHEBI:50058"/>
        <dbReference type="ChEBI" id="CHEBI:57844"/>
        <dbReference type="ChEBI" id="CHEBI:58772"/>
        <dbReference type="EC" id="1.8.4.11"/>
    </reaction>
</comment>
<dbReference type="AlphaFoldDB" id="U2TIE9"/>
<organism evidence="6 7">
    <name type="scientific">Olsenella profusa F0195</name>
    <dbReference type="NCBI Taxonomy" id="1125712"/>
    <lineage>
        <taxon>Bacteria</taxon>
        <taxon>Bacillati</taxon>
        <taxon>Actinomycetota</taxon>
        <taxon>Coriobacteriia</taxon>
        <taxon>Coriobacteriales</taxon>
        <taxon>Atopobiaceae</taxon>
        <taxon>Olsenella</taxon>
    </lineage>
</organism>
<comment type="similarity">
    <text evidence="4">Belongs to the MsrA Met sulfoxide reductase family.</text>
</comment>
<dbReference type="InterPro" id="IPR002569">
    <property type="entry name" value="Met_Sox_Rdtase_MsrA_dom"/>
</dbReference>
<dbReference type="NCBIfam" id="TIGR00401">
    <property type="entry name" value="msrA"/>
    <property type="match status" value="1"/>
</dbReference>
<dbReference type="eggNOG" id="COG0225">
    <property type="taxonomic scope" value="Bacteria"/>
</dbReference>
<dbReference type="PANTHER" id="PTHR42799">
    <property type="entry name" value="MITOCHONDRIAL PEPTIDE METHIONINE SULFOXIDE REDUCTASE"/>
    <property type="match status" value="1"/>
</dbReference>
<dbReference type="Gene3D" id="3.30.1060.10">
    <property type="entry name" value="Peptide methionine sulphoxide reductase MsrA"/>
    <property type="match status" value="1"/>
</dbReference>
<comment type="catalytic activity">
    <reaction evidence="2 4">
        <text>L-methionyl-[protein] + [thioredoxin]-disulfide + H2O = L-methionyl-(S)-S-oxide-[protein] + [thioredoxin]-dithiol</text>
        <dbReference type="Rhea" id="RHEA:14217"/>
        <dbReference type="Rhea" id="RHEA-COMP:10698"/>
        <dbReference type="Rhea" id="RHEA-COMP:10700"/>
        <dbReference type="Rhea" id="RHEA-COMP:12313"/>
        <dbReference type="Rhea" id="RHEA-COMP:12315"/>
        <dbReference type="ChEBI" id="CHEBI:15377"/>
        <dbReference type="ChEBI" id="CHEBI:16044"/>
        <dbReference type="ChEBI" id="CHEBI:29950"/>
        <dbReference type="ChEBI" id="CHEBI:44120"/>
        <dbReference type="ChEBI" id="CHEBI:50058"/>
        <dbReference type="EC" id="1.8.4.11"/>
    </reaction>
</comment>
<gene>
    <name evidence="4 6" type="primary">msrA</name>
    <name evidence="6" type="ORF">HMPREF1316_0705</name>
</gene>
<dbReference type="HAMAP" id="MF_01401">
    <property type="entry name" value="MsrA"/>
    <property type="match status" value="1"/>
</dbReference>
<dbReference type="OrthoDB" id="9785497at2"/>
<dbReference type="Proteomes" id="UP000016638">
    <property type="component" value="Unassembled WGS sequence"/>
</dbReference>
<evidence type="ECO:0000256" key="4">
    <source>
        <dbReference type="HAMAP-Rule" id="MF_01401"/>
    </source>
</evidence>
<dbReference type="Pfam" id="PF01625">
    <property type="entry name" value="PMSR"/>
    <property type="match status" value="1"/>
</dbReference>
<keyword evidence="1 4" id="KW-0560">Oxidoreductase</keyword>
<dbReference type="RefSeq" id="WP_021727291.1">
    <property type="nucleotide sequence ID" value="NZ_AWEZ01000069.1"/>
</dbReference>
<evidence type="ECO:0000313" key="6">
    <source>
        <dbReference type="EMBL" id="ERL06235.1"/>
    </source>
</evidence>
<proteinExistence type="inferred from homology"/>
<dbReference type="STRING" id="1125712.HMPREF1316_0705"/>
<evidence type="ECO:0000256" key="1">
    <source>
        <dbReference type="ARBA" id="ARBA00023002"/>
    </source>
</evidence>
<dbReference type="InterPro" id="IPR050162">
    <property type="entry name" value="MsrA_MetSO_reductase"/>
</dbReference>
<evidence type="ECO:0000313" key="7">
    <source>
        <dbReference type="Proteomes" id="UP000016638"/>
    </source>
</evidence>
<dbReference type="PANTHER" id="PTHR42799:SF2">
    <property type="entry name" value="MITOCHONDRIAL PEPTIDE METHIONINE SULFOXIDE REDUCTASE"/>
    <property type="match status" value="1"/>
</dbReference>
<dbReference type="PATRIC" id="fig|1125712.3.peg.2363"/>
<dbReference type="EC" id="1.8.4.11" evidence="4"/>
<evidence type="ECO:0000256" key="2">
    <source>
        <dbReference type="ARBA" id="ARBA00047806"/>
    </source>
</evidence>
<accession>U2TIE9</accession>
<comment type="function">
    <text evidence="4">Has an important function as a repair enzyme for proteins that have been inactivated by oxidation. Catalyzes the reversible oxidation-reduction of methionine sulfoxide in proteins to methionine.</text>
</comment>
<dbReference type="SUPFAM" id="SSF55068">
    <property type="entry name" value="Peptide methionine sulfoxide reductase"/>
    <property type="match status" value="1"/>
</dbReference>
<dbReference type="EMBL" id="AWEZ01000069">
    <property type="protein sequence ID" value="ERL06235.1"/>
    <property type="molecule type" value="Genomic_DNA"/>
</dbReference>
<sequence length="165" mass="18377">MGQTKDIYLAGGCFWGIDEYFSRIPGVVGTESGYANGSTANPSYEEVCHGSGHAETVRVTYDPARVGLATIVRQLFEVIDPTSRNRQGNDRGVQYRTGVYYTDEADLPVLRQVFADEQAAYDKPIVTELMPLENFYIAEEYHQDYLKKNPGGYCHVDFSSLKGLG</sequence>
<name>U2TIE9_9ACTN</name>
<dbReference type="GO" id="GO:0034599">
    <property type="term" value="P:cellular response to oxidative stress"/>
    <property type="evidence" value="ECO:0007669"/>
    <property type="project" value="TreeGrafter"/>
</dbReference>
<evidence type="ECO:0000259" key="5">
    <source>
        <dbReference type="Pfam" id="PF01625"/>
    </source>
</evidence>
<keyword evidence="7" id="KW-1185">Reference proteome</keyword>
<reference evidence="6 7" key="1">
    <citation type="submission" date="2013-08" db="EMBL/GenBank/DDBJ databases">
        <authorList>
            <person name="Durkin A.S."/>
            <person name="Haft D.R."/>
            <person name="McCorrison J."/>
            <person name="Torralba M."/>
            <person name="Gillis M."/>
            <person name="Haft D.H."/>
            <person name="Methe B."/>
            <person name="Sutton G."/>
            <person name="Nelson K.E."/>
        </authorList>
    </citation>
    <scope>NUCLEOTIDE SEQUENCE [LARGE SCALE GENOMIC DNA]</scope>
    <source>
        <strain evidence="6 7">F0195</strain>
    </source>
</reference>
<feature type="domain" description="Peptide methionine sulphoxide reductase MsrA" evidence="5">
    <location>
        <begin position="7"/>
        <end position="155"/>
    </location>
</feature>
<protein>
    <recommendedName>
        <fullName evidence="4">Peptide methionine sulfoxide reductase MsrA</fullName>
        <shortName evidence="4">Protein-methionine-S-oxide reductase</shortName>
        <ecNumber evidence="4">1.8.4.11</ecNumber>
    </recommendedName>
    <alternativeName>
        <fullName evidence="4">Peptide-methionine (S)-S-oxide reductase</fullName>
        <shortName evidence="4">Peptide Met(O) reductase</shortName>
    </alternativeName>
</protein>
<comment type="caution">
    <text evidence="6">The sequence shown here is derived from an EMBL/GenBank/DDBJ whole genome shotgun (WGS) entry which is preliminary data.</text>
</comment>
<dbReference type="GO" id="GO:0008113">
    <property type="term" value="F:peptide-methionine (S)-S-oxide reductase activity"/>
    <property type="evidence" value="ECO:0007669"/>
    <property type="project" value="UniProtKB-UniRule"/>
</dbReference>
<feature type="active site" evidence="4">
    <location>
        <position position="13"/>
    </location>
</feature>
<dbReference type="GO" id="GO:0033744">
    <property type="term" value="F:L-methionine:thioredoxin-disulfide S-oxidoreductase activity"/>
    <property type="evidence" value="ECO:0007669"/>
    <property type="project" value="RHEA"/>
</dbReference>